<keyword evidence="13" id="KW-0449">Lipoprotein</keyword>
<evidence type="ECO:0000256" key="5">
    <source>
        <dbReference type="ARBA" id="ARBA00022729"/>
    </source>
</evidence>
<keyword evidence="12" id="KW-0325">Glycoprotein</keyword>
<evidence type="ECO:0000313" key="18">
    <source>
        <dbReference type="Proteomes" id="UP000504624"/>
    </source>
</evidence>
<evidence type="ECO:0000256" key="9">
    <source>
        <dbReference type="ARBA" id="ARBA00023136"/>
    </source>
</evidence>
<dbReference type="GeneID" id="108507330"/>
<dbReference type="OrthoDB" id="9906515at2759"/>
<dbReference type="GO" id="GO:0009897">
    <property type="term" value="C:external side of plasma membrane"/>
    <property type="evidence" value="ECO:0007669"/>
    <property type="project" value="TreeGrafter"/>
</dbReference>
<feature type="domain" description="Ig-like" evidence="17">
    <location>
        <begin position="18"/>
        <end position="118"/>
    </location>
</feature>
<dbReference type="AlphaFoldDB" id="A0A6J0IXD4"/>
<dbReference type="InterPro" id="IPR036179">
    <property type="entry name" value="Ig-like_dom_sf"/>
</dbReference>
<reference evidence="19" key="1">
    <citation type="submission" date="2025-08" db="UniProtKB">
        <authorList>
            <consortium name="RefSeq"/>
        </authorList>
    </citation>
    <scope>IDENTIFICATION</scope>
</reference>
<dbReference type="GO" id="GO:0045065">
    <property type="term" value="P:cytotoxic T cell differentiation"/>
    <property type="evidence" value="ECO:0007669"/>
    <property type="project" value="TreeGrafter"/>
</dbReference>
<accession>A0A6J0IXD4</accession>
<dbReference type="InterPro" id="IPR013783">
    <property type="entry name" value="Ig-like_fold"/>
</dbReference>
<keyword evidence="18" id="KW-1185">Reference proteome</keyword>
<keyword evidence="8" id="KW-1064">Adaptive immunity</keyword>
<feature type="signal peptide" evidence="16">
    <location>
        <begin position="1"/>
        <end position="22"/>
    </location>
</feature>
<evidence type="ECO:0000256" key="2">
    <source>
        <dbReference type="ARBA" id="ARBA00021525"/>
    </source>
</evidence>
<evidence type="ECO:0000256" key="14">
    <source>
        <dbReference type="ARBA" id="ARBA00023319"/>
    </source>
</evidence>
<feature type="transmembrane region" description="Helical" evidence="15">
    <location>
        <begin position="367"/>
        <end position="390"/>
    </location>
</feature>
<dbReference type="SMART" id="SM00406">
    <property type="entry name" value="IGv"/>
    <property type="match status" value="2"/>
</dbReference>
<comment type="subcellular location">
    <subcellularLocation>
        <location evidence="1">Cell membrane</location>
        <topology evidence="1">Single-pass type I membrane protein</topology>
    </subcellularLocation>
</comment>
<keyword evidence="9 15" id="KW-0472">Membrane</keyword>
<dbReference type="GO" id="GO:0007166">
    <property type="term" value="P:cell surface receptor signaling pathway"/>
    <property type="evidence" value="ECO:0007669"/>
    <property type="project" value="TreeGrafter"/>
</dbReference>
<evidence type="ECO:0000256" key="16">
    <source>
        <dbReference type="SAM" id="SignalP"/>
    </source>
</evidence>
<evidence type="ECO:0000256" key="3">
    <source>
        <dbReference type="ARBA" id="ARBA00022475"/>
    </source>
</evidence>
<gene>
    <name evidence="19" type="primary">CD8A</name>
</gene>
<evidence type="ECO:0000256" key="7">
    <source>
        <dbReference type="ARBA" id="ARBA00022989"/>
    </source>
</evidence>
<organism evidence="18 19">
    <name type="scientific">Lepidothrix coronata</name>
    <name type="common">blue-crowned manakin</name>
    <dbReference type="NCBI Taxonomy" id="321398"/>
    <lineage>
        <taxon>Eukaryota</taxon>
        <taxon>Metazoa</taxon>
        <taxon>Chordata</taxon>
        <taxon>Craniata</taxon>
        <taxon>Vertebrata</taxon>
        <taxon>Euteleostomi</taxon>
        <taxon>Archelosauria</taxon>
        <taxon>Archosauria</taxon>
        <taxon>Dinosauria</taxon>
        <taxon>Saurischia</taxon>
        <taxon>Theropoda</taxon>
        <taxon>Coelurosauria</taxon>
        <taxon>Aves</taxon>
        <taxon>Neognathae</taxon>
        <taxon>Neoaves</taxon>
        <taxon>Telluraves</taxon>
        <taxon>Australaves</taxon>
        <taxon>Passeriformes</taxon>
        <taxon>Pipridae</taxon>
        <taxon>Lepidothrix</taxon>
    </lineage>
</organism>
<keyword evidence="14" id="KW-0393">Immunoglobulin domain</keyword>
<dbReference type="CTD" id="925"/>
<evidence type="ECO:0000256" key="10">
    <source>
        <dbReference type="ARBA" id="ARBA00023139"/>
    </source>
</evidence>
<evidence type="ECO:0000256" key="4">
    <source>
        <dbReference type="ARBA" id="ARBA00022692"/>
    </source>
</evidence>
<keyword evidence="3" id="KW-1003">Cell membrane</keyword>
<dbReference type="Gene3D" id="2.60.40.10">
    <property type="entry name" value="Immunoglobulins"/>
    <property type="match status" value="2"/>
</dbReference>
<protein>
    <recommendedName>
        <fullName evidence="2">T-cell surface glycoprotein CD8 alpha chain</fullName>
    </recommendedName>
</protein>
<dbReference type="PROSITE" id="PS50835">
    <property type="entry name" value="IG_LIKE"/>
    <property type="match status" value="2"/>
</dbReference>
<dbReference type="FunFam" id="2.60.40.10:FF:001514">
    <property type="entry name" value="CD8 alpha chain"/>
    <property type="match status" value="2"/>
</dbReference>
<evidence type="ECO:0000256" key="12">
    <source>
        <dbReference type="ARBA" id="ARBA00023180"/>
    </source>
</evidence>
<dbReference type="GO" id="GO:0002456">
    <property type="term" value="P:T cell mediated immunity"/>
    <property type="evidence" value="ECO:0007669"/>
    <property type="project" value="TreeGrafter"/>
</dbReference>
<evidence type="ECO:0000313" key="19">
    <source>
        <dbReference type="RefSeq" id="XP_017690699.1"/>
    </source>
</evidence>
<dbReference type="RefSeq" id="XP_017690699.1">
    <property type="nucleotide sequence ID" value="XM_017835210.1"/>
</dbReference>
<evidence type="ECO:0000256" key="11">
    <source>
        <dbReference type="ARBA" id="ARBA00023157"/>
    </source>
</evidence>
<name>A0A6J0IXD4_9PASS</name>
<dbReference type="InterPro" id="IPR007110">
    <property type="entry name" value="Ig-like_dom"/>
</dbReference>
<keyword evidence="7 15" id="KW-1133">Transmembrane helix</keyword>
<feature type="chain" id="PRO_5026687115" description="T-cell surface glycoprotein CD8 alpha chain" evidence="16">
    <location>
        <begin position="23"/>
        <end position="400"/>
    </location>
</feature>
<dbReference type="InterPro" id="IPR013106">
    <property type="entry name" value="Ig_V-set"/>
</dbReference>
<evidence type="ECO:0000256" key="15">
    <source>
        <dbReference type="SAM" id="Phobius"/>
    </source>
</evidence>
<evidence type="ECO:0000259" key="17">
    <source>
        <dbReference type="PROSITE" id="PS50835"/>
    </source>
</evidence>
<dbReference type="PANTHER" id="PTHR10441:SF2">
    <property type="entry name" value="T-CELL SURFACE GLYCOPROTEIN CD8 ALPHA CHAIN"/>
    <property type="match status" value="1"/>
</dbReference>
<evidence type="ECO:0000256" key="13">
    <source>
        <dbReference type="ARBA" id="ARBA00023288"/>
    </source>
</evidence>
<keyword evidence="6" id="KW-0391">Immunity</keyword>
<dbReference type="Pfam" id="PF07686">
    <property type="entry name" value="V-set"/>
    <property type="match status" value="2"/>
</dbReference>
<keyword evidence="4 15" id="KW-0812">Transmembrane</keyword>
<sequence length="400" mass="45744">MDGSPALLLLLALGFCYPGIHGQMYEMKIRFRNSITQLRVGQRLELECQTDKKDSGMFWVRQDKSGTLHFIVFISSISKITFKGNQRTSTRFEASKDNTIHRLVVKSFTQQDEGNYFCLTNINQMLYFSPGLPAFFPVTTTVAPTTTRPTTQHDITEKDPFLETSDPETSTENELNFFCDLLIWVPLAGVCLLLLIALAITITLCQRCLGIHGQMYEMKIRFRDTITQLRVGQRLELECQTDKKDSGMFWVRQDKSGTLHCILFISSISKITFKGNQRTPTRFEASKDNTIHRLVVKSFTQQDEGNYFCLKNINQRLYISPGLPAFFPVITTPGLITQHSITEKDPCIKTPDPETTMKEELNSFCHIFIWAPLTGLCLLILQLLMITIMLCQRKTHQNPL</sequence>
<evidence type="ECO:0000256" key="8">
    <source>
        <dbReference type="ARBA" id="ARBA00023130"/>
    </source>
</evidence>
<dbReference type="Proteomes" id="UP000504624">
    <property type="component" value="Unplaced"/>
</dbReference>
<keyword evidence="5 16" id="KW-0732">Signal</keyword>
<feature type="domain" description="Ig-like" evidence="17">
    <location>
        <begin position="232"/>
        <end position="320"/>
    </location>
</feature>
<dbReference type="PANTHER" id="PTHR10441">
    <property type="entry name" value="CD8 ALPHA CHAIN"/>
    <property type="match status" value="1"/>
</dbReference>
<feature type="transmembrane region" description="Helical" evidence="15">
    <location>
        <begin position="181"/>
        <end position="205"/>
    </location>
</feature>
<evidence type="ECO:0000256" key="1">
    <source>
        <dbReference type="ARBA" id="ARBA00004251"/>
    </source>
</evidence>
<keyword evidence="11" id="KW-1015">Disulfide bond</keyword>
<keyword evidence="10" id="KW-0564">Palmitate</keyword>
<dbReference type="InterPro" id="IPR003599">
    <property type="entry name" value="Ig_sub"/>
</dbReference>
<dbReference type="SMART" id="SM00409">
    <property type="entry name" value="IG"/>
    <property type="match status" value="2"/>
</dbReference>
<proteinExistence type="predicted"/>
<dbReference type="InterPro" id="IPR015468">
    <property type="entry name" value="CD8_asu"/>
</dbReference>
<evidence type="ECO:0000256" key="6">
    <source>
        <dbReference type="ARBA" id="ARBA00022859"/>
    </source>
</evidence>
<dbReference type="SUPFAM" id="SSF48726">
    <property type="entry name" value="Immunoglobulin"/>
    <property type="match status" value="2"/>
</dbReference>